<sequence length="204" mass="22212">MNGAALGRRGAVRAPAVRGFRIVCDDAHTLRCVLEVSFQEFSDHFRSDGAVSVCPAWEVREHGDVTTWFAVRLDLPDGGWIDVLAVASGGCVGIEEVRSQPPLTFDDLAAVVDWIEEPLLEACGMAPEREDEPGGTSACRDRPAMPRGVEGLRFVAEEYLAARREGVDPVCAVMRATGRSRRRSLKLIAGARDAGFLPPRHVRC</sequence>
<comment type="caution">
    <text evidence="1">The sequence shown here is derived from an EMBL/GenBank/DDBJ whole genome shotgun (WGS) entry which is preliminary data.</text>
</comment>
<name>A0ABP7KVR0_9ACTN</name>
<dbReference type="Proteomes" id="UP001501563">
    <property type="component" value="Unassembled WGS sequence"/>
</dbReference>
<evidence type="ECO:0000313" key="2">
    <source>
        <dbReference type="Proteomes" id="UP001501563"/>
    </source>
</evidence>
<reference evidence="2" key="1">
    <citation type="journal article" date="2019" name="Int. J. Syst. Evol. Microbiol.">
        <title>The Global Catalogue of Microorganisms (GCM) 10K type strain sequencing project: providing services to taxonomists for standard genome sequencing and annotation.</title>
        <authorList>
            <consortium name="The Broad Institute Genomics Platform"/>
            <consortium name="The Broad Institute Genome Sequencing Center for Infectious Disease"/>
            <person name="Wu L."/>
            <person name="Ma J."/>
        </authorList>
    </citation>
    <scope>NUCLEOTIDE SEQUENCE [LARGE SCALE GENOMIC DNA]</scope>
    <source>
        <strain evidence="2">JCM 16578</strain>
    </source>
</reference>
<accession>A0ABP7KVR0</accession>
<proteinExistence type="predicted"/>
<gene>
    <name evidence="1" type="ORF">GCM10022207_62830</name>
</gene>
<evidence type="ECO:0000313" key="1">
    <source>
        <dbReference type="EMBL" id="GAA3886979.1"/>
    </source>
</evidence>
<organism evidence="1 2">
    <name type="scientific">Streptomyces lannensis</name>
    <dbReference type="NCBI Taxonomy" id="766498"/>
    <lineage>
        <taxon>Bacteria</taxon>
        <taxon>Bacillati</taxon>
        <taxon>Actinomycetota</taxon>
        <taxon>Actinomycetes</taxon>
        <taxon>Kitasatosporales</taxon>
        <taxon>Streptomycetaceae</taxon>
        <taxon>Streptomyces</taxon>
    </lineage>
</organism>
<dbReference type="InterPro" id="IPR046186">
    <property type="entry name" value="DUF6214"/>
</dbReference>
<dbReference type="EMBL" id="BAAAZA010000022">
    <property type="protein sequence ID" value="GAA3886979.1"/>
    <property type="molecule type" value="Genomic_DNA"/>
</dbReference>
<protein>
    <submittedName>
        <fullName evidence="1">DUF6214 family protein</fullName>
    </submittedName>
</protein>
<keyword evidence="2" id="KW-1185">Reference proteome</keyword>
<dbReference type="Pfam" id="PF19720">
    <property type="entry name" value="DUF6214"/>
    <property type="match status" value="1"/>
</dbReference>